<dbReference type="PANTHER" id="PTHR24042">
    <property type="entry name" value="NEL HOMOLOG"/>
    <property type="match status" value="1"/>
</dbReference>
<dbReference type="PROSITE" id="PS01187">
    <property type="entry name" value="EGF_CA"/>
    <property type="match status" value="1"/>
</dbReference>
<dbReference type="InterPro" id="IPR018097">
    <property type="entry name" value="EGF_Ca-bd_CS"/>
</dbReference>
<keyword evidence="3" id="KW-0677">Repeat</keyword>
<evidence type="ECO:0000313" key="10">
    <source>
        <dbReference type="RefSeq" id="XP_013792157.1"/>
    </source>
</evidence>
<dbReference type="Pfam" id="PF12947">
    <property type="entry name" value="EGF_3"/>
    <property type="match status" value="5"/>
</dbReference>
<dbReference type="Gene3D" id="2.120.10.30">
    <property type="entry name" value="TolB, C-terminal domain"/>
    <property type="match status" value="1"/>
</dbReference>
<feature type="domain" description="EGF-like" evidence="8">
    <location>
        <begin position="232"/>
        <end position="273"/>
    </location>
</feature>
<dbReference type="PROSITE" id="PS01186">
    <property type="entry name" value="EGF_2"/>
    <property type="match status" value="6"/>
</dbReference>
<dbReference type="InterPro" id="IPR000742">
    <property type="entry name" value="EGF"/>
</dbReference>
<dbReference type="Gene3D" id="2.10.25.10">
    <property type="entry name" value="Laminin"/>
    <property type="match status" value="7"/>
</dbReference>
<feature type="disulfide bond" evidence="6">
    <location>
        <begin position="284"/>
        <end position="301"/>
    </location>
</feature>
<dbReference type="InterPro" id="IPR001881">
    <property type="entry name" value="EGF-like_Ca-bd_dom"/>
</dbReference>
<comment type="caution">
    <text evidence="6">Lacks conserved residue(s) required for the propagation of feature annotation.</text>
</comment>
<gene>
    <name evidence="10" type="primary">LOC106476033</name>
</gene>
<keyword evidence="9" id="KW-1185">Reference proteome</keyword>
<evidence type="ECO:0000256" key="6">
    <source>
        <dbReference type="PROSITE-ProRule" id="PRU00076"/>
    </source>
</evidence>
<keyword evidence="1 6" id="KW-0245">EGF-like domain</keyword>
<feature type="domain" description="EGF-like" evidence="8">
    <location>
        <begin position="274"/>
        <end position="315"/>
    </location>
</feature>
<dbReference type="SUPFAM" id="SSF57184">
    <property type="entry name" value="Growth factor receptor domain"/>
    <property type="match status" value="2"/>
</dbReference>
<evidence type="ECO:0000256" key="3">
    <source>
        <dbReference type="ARBA" id="ARBA00022737"/>
    </source>
</evidence>
<evidence type="ECO:0000256" key="4">
    <source>
        <dbReference type="ARBA" id="ARBA00023157"/>
    </source>
</evidence>
<evidence type="ECO:0000256" key="7">
    <source>
        <dbReference type="PROSITE-ProRule" id="PRU00461"/>
    </source>
</evidence>
<dbReference type="RefSeq" id="XP_013792157.1">
    <property type="nucleotide sequence ID" value="XM_013936703.1"/>
</dbReference>
<proteinExistence type="predicted"/>
<keyword evidence="2" id="KW-0732">Signal</keyword>
<feature type="disulfide bond" evidence="6">
    <location>
        <begin position="242"/>
        <end position="259"/>
    </location>
</feature>
<dbReference type="PROSITE" id="PS51120">
    <property type="entry name" value="LDLRB"/>
    <property type="match status" value="1"/>
</dbReference>
<keyword evidence="5" id="KW-0325">Glycoprotein</keyword>
<evidence type="ECO:0000256" key="1">
    <source>
        <dbReference type="ARBA" id="ARBA00022536"/>
    </source>
</evidence>
<dbReference type="SMART" id="SM00181">
    <property type="entry name" value="EGF"/>
    <property type="match status" value="7"/>
</dbReference>
<dbReference type="InterPro" id="IPR024731">
    <property type="entry name" value="NELL2-like_EGF"/>
</dbReference>
<name>A0ABM1C0L4_LIMPO</name>
<sequence length="398" mass="43432">SKLTSHSTVEGPCRQGSSQCGPNSKCVEEGDNFRCVCEQGYEYLYEDDVNGEKATCLDINECTSGRDNCHLYAECVNLPGSFACRCLLGYSGNGVNCERTLTCNDLNCDANAECDLGPNGIPVCRCKAGFEGDGYVCQHVGGIGEDCRIVNYCDSHASCNFNPTAQKFQCQCNPGYTGDGVVCIEEESPSTCDVANNCDENALCVYQYGEYVCECNSGFSGDGYKCVPETPVPVSCNIENICHPQALCVFDSSADEYKCRCNAGFVGDGYQCTQSHECNTVENCDRNAQCTYDSSSNRYQCKCNPGYSGDGKSCQLEEATPKFEGESLLFAQGMSLLQMPFNPTRNNPGKLVLMEPYQTAIGVTTDCQKGHVYWTDVAHRVIRRANYDGSNSEVFIKK</sequence>
<protein>
    <submittedName>
        <fullName evidence="10">Stabilin-2-like</fullName>
    </submittedName>
</protein>
<keyword evidence="4 6" id="KW-1015">Disulfide bond</keyword>
<evidence type="ECO:0000259" key="8">
    <source>
        <dbReference type="PROSITE" id="PS50026"/>
    </source>
</evidence>
<dbReference type="SMART" id="SM00179">
    <property type="entry name" value="EGF_CA"/>
    <property type="match status" value="4"/>
</dbReference>
<feature type="repeat" description="LDL-receptor class B" evidence="7">
    <location>
        <begin position="370"/>
        <end position="398"/>
    </location>
</feature>
<dbReference type="GeneID" id="106476033"/>
<accession>A0ABM1C0L4</accession>
<dbReference type="InterPro" id="IPR009030">
    <property type="entry name" value="Growth_fac_rcpt_cys_sf"/>
</dbReference>
<organism evidence="9 10">
    <name type="scientific">Limulus polyphemus</name>
    <name type="common">Atlantic horseshoe crab</name>
    <dbReference type="NCBI Taxonomy" id="6850"/>
    <lineage>
        <taxon>Eukaryota</taxon>
        <taxon>Metazoa</taxon>
        <taxon>Ecdysozoa</taxon>
        <taxon>Arthropoda</taxon>
        <taxon>Chelicerata</taxon>
        <taxon>Merostomata</taxon>
        <taxon>Xiphosura</taxon>
        <taxon>Limulidae</taxon>
        <taxon>Limulus</taxon>
    </lineage>
</organism>
<feature type="domain" description="EGF-like" evidence="8">
    <location>
        <begin position="58"/>
        <end position="98"/>
    </location>
</feature>
<feature type="disulfide bond" evidence="6">
    <location>
        <begin position="153"/>
        <end position="170"/>
    </location>
</feature>
<dbReference type="Proteomes" id="UP000694941">
    <property type="component" value="Unplaced"/>
</dbReference>
<feature type="non-terminal residue" evidence="10">
    <location>
        <position position="1"/>
    </location>
</feature>
<dbReference type="InterPro" id="IPR011042">
    <property type="entry name" value="6-blade_b-propeller_TolB-like"/>
</dbReference>
<feature type="domain" description="EGF-like" evidence="8">
    <location>
        <begin position="188"/>
        <end position="227"/>
    </location>
</feature>
<dbReference type="PROSITE" id="PS00010">
    <property type="entry name" value="ASX_HYDROXYL"/>
    <property type="match status" value="1"/>
</dbReference>
<feature type="domain" description="EGF-like" evidence="8">
    <location>
        <begin position="99"/>
        <end position="138"/>
    </location>
</feature>
<evidence type="ECO:0000256" key="2">
    <source>
        <dbReference type="ARBA" id="ARBA00022729"/>
    </source>
</evidence>
<dbReference type="SUPFAM" id="SSF57196">
    <property type="entry name" value="EGF/Laminin"/>
    <property type="match status" value="1"/>
</dbReference>
<reference evidence="10" key="1">
    <citation type="submission" date="2025-08" db="UniProtKB">
        <authorList>
            <consortium name="RefSeq"/>
        </authorList>
    </citation>
    <scope>IDENTIFICATION</scope>
    <source>
        <tissue evidence="10">Muscle</tissue>
    </source>
</reference>
<dbReference type="InterPro" id="IPR000152">
    <property type="entry name" value="EGF-type_Asp/Asn_hydroxyl_site"/>
</dbReference>
<dbReference type="InterPro" id="IPR000033">
    <property type="entry name" value="LDLR_classB_rpt"/>
</dbReference>
<dbReference type="SMART" id="SM00135">
    <property type="entry name" value="LY"/>
    <property type="match status" value="1"/>
</dbReference>
<dbReference type="PROSITE" id="PS50026">
    <property type="entry name" value="EGF_3"/>
    <property type="match status" value="6"/>
</dbReference>
<dbReference type="CDD" id="cd00054">
    <property type="entry name" value="EGF_CA"/>
    <property type="match status" value="1"/>
</dbReference>
<dbReference type="PANTHER" id="PTHR24042:SF5">
    <property type="entry name" value="EGF-LIKE CALCIUM-BINDING DOMAIN-CONTAINING PROTEIN"/>
    <property type="match status" value="1"/>
</dbReference>
<feature type="non-terminal residue" evidence="10">
    <location>
        <position position="398"/>
    </location>
</feature>
<evidence type="ECO:0000313" key="9">
    <source>
        <dbReference type="Proteomes" id="UP000694941"/>
    </source>
</evidence>
<feature type="domain" description="EGF-like" evidence="8">
    <location>
        <begin position="143"/>
        <end position="184"/>
    </location>
</feature>
<dbReference type="InterPro" id="IPR051586">
    <property type="entry name" value="PKC-binding_NELL"/>
</dbReference>
<evidence type="ECO:0000256" key="5">
    <source>
        <dbReference type="ARBA" id="ARBA00023180"/>
    </source>
</evidence>